<dbReference type="AlphaFoldDB" id="A0A2R6BE96"/>
<organism evidence="1 2">
    <name type="scientific">Candidatus Marsarchaeota G2 archaeon ECH_B_2</name>
    <dbReference type="NCBI Taxonomy" id="1978160"/>
    <lineage>
        <taxon>Archaea</taxon>
        <taxon>Candidatus Marsarchaeota</taxon>
        <taxon>Candidatus Marsarchaeota group 2</taxon>
    </lineage>
</organism>
<evidence type="ECO:0000313" key="2">
    <source>
        <dbReference type="Proteomes" id="UP000241284"/>
    </source>
</evidence>
<dbReference type="EMBL" id="NEXH01000001">
    <property type="protein sequence ID" value="PSN96768.1"/>
    <property type="molecule type" value="Genomic_DNA"/>
</dbReference>
<gene>
    <name evidence="1" type="ORF">B9Q06_01120</name>
</gene>
<evidence type="ECO:0008006" key="3">
    <source>
        <dbReference type="Google" id="ProtNLM"/>
    </source>
</evidence>
<dbReference type="Proteomes" id="UP000241284">
    <property type="component" value="Unassembled WGS sequence"/>
</dbReference>
<accession>A0A2R6BE96</accession>
<dbReference type="SUPFAM" id="SSF64182">
    <property type="entry name" value="DHH phosphoesterases"/>
    <property type="match status" value="1"/>
</dbReference>
<dbReference type="InterPro" id="IPR038763">
    <property type="entry name" value="DHH_sf"/>
</dbReference>
<sequence length="454" mass="50343">MSSQIENLKKAILEESSKFKAVENLGGYINLVVETSPDPIAASLLLSTYLISRNKPFTVRFVDPFLSVNKLVRPPRGITFFLGYTGLQHQKSYPSFEISYYSDPPSGEEVLNPHLFGLNGILISSTTTLTYLLLKELGYTTTDLASIVMGGILASQSELDPERLDGLNRVVLSDLERNSLLESSNGLKIPMTEGLDLSLALSLMLDPFVLGVSGDQKGSTLVVQELIKKKQLSKQIGLVTGTDARVLFDELSKIRSQSGFKELDEKKLLGSIYMDRRHPADSPLRNIIGAALALEACISLQSYTSIYKVFLHGKKEEYRQVLEMMQNYSTMIASLTKQITQTQEYFRETQNALYIFAPPKTQRGLALRTVKVISQNRAFYFKPVIMVSPINQWSQIVGVVNPQNSSTIDLGNTFKVAAERSKGVGYGSSLQAIAYVPTPYVESFFDDVDVRLSG</sequence>
<reference evidence="1 2" key="1">
    <citation type="submission" date="2017-04" db="EMBL/GenBank/DDBJ databases">
        <title>Novel microbial lineages endemic to geothermal iron-oxide mats fill important gaps in the evolutionary history of Archaea.</title>
        <authorList>
            <person name="Jay Z.J."/>
            <person name="Beam J.P."/>
            <person name="Dlakic M."/>
            <person name="Rusch D.B."/>
            <person name="Kozubal M.A."/>
            <person name="Inskeep W.P."/>
        </authorList>
    </citation>
    <scope>NUCLEOTIDE SEQUENCE [LARGE SCALE GENOMIC DNA]</scope>
    <source>
        <strain evidence="1">ECH_B_2</strain>
    </source>
</reference>
<proteinExistence type="predicted"/>
<comment type="caution">
    <text evidence="1">The sequence shown here is derived from an EMBL/GenBank/DDBJ whole genome shotgun (WGS) entry which is preliminary data.</text>
</comment>
<evidence type="ECO:0000313" key="1">
    <source>
        <dbReference type="EMBL" id="PSN96768.1"/>
    </source>
</evidence>
<name>A0A2R6BE96_9ARCH</name>
<protein>
    <recommendedName>
        <fullName evidence="3">DHHA1 domain-containing protein</fullName>
    </recommendedName>
</protein>